<evidence type="ECO:0000313" key="3">
    <source>
        <dbReference type="EMBL" id="NGN41137.1"/>
    </source>
</evidence>
<sequence>MPSSPAYGRREEKSLQYVQLGRTGTRVSNICFGTMSFGSYSDASTARAMYDHCRELGINFFDCANSYAGGGKAEAILGDLLGSDRDRVVITTKVCRPMSQDTNGSGLSRRHIMQEVENSLRRLKTDRIDVYFAHHYDPYTPPEETLRAFDDLQRQGKIIYAGVSNWAAWRIADAIGISRREALARFDVVQPMYNLVKRQAEFELFPLAQVMGLSVMVFSPLASGLLTRANANTSGQRSGRLAEARYLKRYEDQRNFEIAAEFCAIADEVGVDPAMLAVAWAASHPAVTVPIIGAESVEQVGNYVEAVNFAMTPELRQRISDLSPLPTYEIERTID</sequence>
<reference evidence="3 4" key="1">
    <citation type="submission" date="2020-02" db="EMBL/GenBank/DDBJ databases">
        <title>Genome sequence of the type strain CGMCC 1.15528 of Mesorhizobium zhangyense.</title>
        <authorList>
            <person name="Gao J."/>
            <person name="Sun J."/>
        </authorList>
    </citation>
    <scope>NUCLEOTIDE SEQUENCE [LARGE SCALE GENOMIC DNA]</scope>
    <source>
        <strain evidence="3 4">CGMCC 1.15528</strain>
    </source>
</reference>
<feature type="domain" description="NADP-dependent oxidoreductase" evidence="2">
    <location>
        <begin position="29"/>
        <end position="320"/>
    </location>
</feature>
<dbReference type="InterPro" id="IPR023210">
    <property type="entry name" value="NADP_OxRdtase_dom"/>
</dbReference>
<protein>
    <submittedName>
        <fullName evidence="3">Aldo/keto reductase</fullName>
    </submittedName>
</protein>
<organism evidence="3 4">
    <name type="scientific">Mesorhizobium zhangyense</name>
    <dbReference type="NCBI Taxonomy" id="1776730"/>
    <lineage>
        <taxon>Bacteria</taxon>
        <taxon>Pseudomonadati</taxon>
        <taxon>Pseudomonadota</taxon>
        <taxon>Alphaproteobacteria</taxon>
        <taxon>Hyphomicrobiales</taxon>
        <taxon>Phyllobacteriaceae</taxon>
        <taxon>Mesorhizobium</taxon>
    </lineage>
</organism>
<dbReference type="PANTHER" id="PTHR43364">
    <property type="entry name" value="NADH-SPECIFIC METHYLGLYOXAL REDUCTASE-RELATED"/>
    <property type="match status" value="1"/>
</dbReference>
<comment type="caution">
    <text evidence="3">The sequence shown here is derived from an EMBL/GenBank/DDBJ whole genome shotgun (WGS) entry which is preliminary data.</text>
</comment>
<dbReference type="InterPro" id="IPR036812">
    <property type="entry name" value="NAD(P)_OxRdtase_dom_sf"/>
</dbReference>
<dbReference type="GO" id="GO:0016491">
    <property type="term" value="F:oxidoreductase activity"/>
    <property type="evidence" value="ECO:0007669"/>
    <property type="project" value="UniProtKB-KW"/>
</dbReference>
<dbReference type="SUPFAM" id="SSF51430">
    <property type="entry name" value="NAD(P)-linked oxidoreductase"/>
    <property type="match status" value="1"/>
</dbReference>
<keyword evidence="1" id="KW-0560">Oxidoreductase</keyword>
<dbReference type="Pfam" id="PF00248">
    <property type="entry name" value="Aldo_ket_red"/>
    <property type="match status" value="1"/>
</dbReference>
<dbReference type="Proteomes" id="UP000481252">
    <property type="component" value="Unassembled WGS sequence"/>
</dbReference>
<dbReference type="Gene3D" id="3.20.20.100">
    <property type="entry name" value="NADP-dependent oxidoreductase domain"/>
    <property type="match status" value="1"/>
</dbReference>
<accession>A0A7C9R673</accession>
<dbReference type="CDD" id="cd19087">
    <property type="entry name" value="AKR_AKR12A1_B1_C1"/>
    <property type="match status" value="1"/>
</dbReference>
<dbReference type="FunFam" id="3.20.20.100:FF:000004">
    <property type="entry name" value="Oxidoreductase, aldo/keto reductase"/>
    <property type="match status" value="1"/>
</dbReference>
<keyword evidence="4" id="KW-1185">Reference proteome</keyword>
<name>A0A7C9R673_9HYPH</name>
<evidence type="ECO:0000256" key="1">
    <source>
        <dbReference type="ARBA" id="ARBA00023002"/>
    </source>
</evidence>
<proteinExistence type="predicted"/>
<dbReference type="InterPro" id="IPR050523">
    <property type="entry name" value="AKR_Detox_Biosynth"/>
</dbReference>
<evidence type="ECO:0000313" key="4">
    <source>
        <dbReference type="Proteomes" id="UP000481252"/>
    </source>
</evidence>
<dbReference type="PANTHER" id="PTHR43364:SF4">
    <property type="entry name" value="NAD(P)-LINKED OXIDOREDUCTASE SUPERFAMILY PROTEIN"/>
    <property type="match status" value="1"/>
</dbReference>
<dbReference type="EMBL" id="JAAKZG010000003">
    <property type="protein sequence ID" value="NGN41137.1"/>
    <property type="molecule type" value="Genomic_DNA"/>
</dbReference>
<gene>
    <name evidence="3" type="ORF">G6N74_08675</name>
</gene>
<dbReference type="GO" id="GO:0005829">
    <property type="term" value="C:cytosol"/>
    <property type="evidence" value="ECO:0007669"/>
    <property type="project" value="UniProtKB-ARBA"/>
</dbReference>
<dbReference type="AlphaFoldDB" id="A0A7C9R673"/>
<evidence type="ECO:0000259" key="2">
    <source>
        <dbReference type="Pfam" id="PF00248"/>
    </source>
</evidence>